<feature type="domain" description="Flavodoxin-like fold" evidence="3">
    <location>
        <begin position="1"/>
        <end position="182"/>
    </location>
</feature>
<name>A0A501XEX6_9SPHN</name>
<evidence type="ECO:0000256" key="1">
    <source>
        <dbReference type="ARBA" id="ARBA00006252"/>
    </source>
</evidence>
<dbReference type="EMBL" id="VFSU01000032">
    <property type="protein sequence ID" value="TPE59141.1"/>
    <property type="molecule type" value="Genomic_DNA"/>
</dbReference>
<evidence type="ECO:0000313" key="4">
    <source>
        <dbReference type="EMBL" id="TPE59141.1"/>
    </source>
</evidence>
<sequence>MQVLLIDGHPGSARLTSHLLDVYASALPPGCTITRIAVRDLVFDPVLHDGYAKRQAWEPDVRRVAEALLAADHLVIAFPMWWGAEPAPLSGLLSRVLLPGFAFAYHPKDPWWDRLLTGRSADLIVTMDTPPIWLWFAFGNALLRRWRGQILQFVGLKPVRTFALGPVKQGGVEKNLGKWEARLAKAARSAAGLKRVEKAMPPLPGERT</sequence>
<dbReference type="SUPFAM" id="SSF52218">
    <property type="entry name" value="Flavoproteins"/>
    <property type="match status" value="1"/>
</dbReference>
<dbReference type="OrthoDB" id="9798454at2"/>
<dbReference type="Pfam" id="PF02525">
    <property type="entry name" value="Flavodoxin_2"/>
    <property type="match status" value="1"/>
</dbReference>
<keyword evidence="2" id="KW-0560">Oxidoreductase</keyword>
<dbReference type="InterPro" id="IPR029039">
    <property type="entry name" value="Flavoprotein-like_sf"/>
</dbReference>
<proteinExistence type="inferred from homology"/>
<evidence type="ECO:0000256" key="2">
    <source>
        <dbReference type="ARBA" id="ARBA00023002"/>
    </source>
</evidence>
<dbReference type="Proteomes" id="UP000319897">
    <property type="component" value="Unassembled WGS sequence"/>
</dbReference>
<dbReference type="InterPro" id="IPR051545">
    <property type="entry name" value="NAD(P)H_dehydrogenase_qn"/>
</dbReference>
<dbReference type="PANTHER" id="PTHR10204:SF34">
    <property type="entry name" value="NAD(P)H DEHYDROGENASE [QUINONE] 1 ISOFORM 1"/>
    <property type="match status" value="1"/>
</dbReference>
<reference evidence="4 5" key="1">
    <citation type="submission" date="2019-06" db="EMBL/GenBank/DDBJ databases">
        <authorList>
            <person name="Lee I."/>
            <person name="Jang G.I."/>
            <person name="Hwang C.Y."/>
        </authorList>
    </citation>
    <scope>NUCLEOTIDE SEQUENCE [LARGE SCALE GENOMIC DNA]</scope>
    <source>
        <strain evidence="4 5">PAMC 28131</strain>
    </source>
</reference>
<dbReference type="GO" id="GO:0003955">
    <property type="term" value="F:NAD(P)H dehydrogenase (quinone) activity"/>
    <property type="evidence" value="ECO:0007669"/>
    <property type="project" value="TreeGrafter"/>
</dbReference>
<comment type="caution">
    <text evidence="4">The sequence shown here is derived from an EMBL/GenBank/DDBJ whole genome shotgun (WGS) entry which is preliminary data.</text>
</comment>
<dbReference type="InterPro" id="IPR003680">
    <property type="entry name" value="Flavodoxin_fold"/>
</dbReference>
<dbReference type="PANTHER" id="PTHR10204">
    <property type="entry name" value="NAD P H OXIDOREDUCTASE-RELATED"/>
    <property type="match status" value="1"/>
</dbReference>
<dbReference type="AlphaFoldDB" id="A0A501XEX6"/>
<dbReference type="Gene3D" id="3.40.50.360">
    <property type="match status" value="1"/>
</dbReference>
<evidence type="ECO:0000259" key="3">
    <source>
        <dbReference type="Pfam" id="PF02525"/>
    </source>
</evidence>
<evidence type="ECO:0000313" key="5">
    <source>
        <dbReference type="Proteomes" id="UP000319897"/>
    </source>
</evidence>
<protein>
    <submittedName>
        <fullName evidence="4">NAD(P)H-dependent oxidoreductase</fullName>
    </submittedName>
</protein>
<dbReference type="GO" id="GO:0005829">
    <property type="term" value="C:cytosol"/>
    <property type="evidence" value="ECO:0007669"/>
    <property type="project" value="TreeGrafter"/>
</dbReference>
<gene>
    <name evidence="4" type="ORF">FJQ54_14850</name>
</gene>
<accession>A0A501XEX6</accession>
<keyword evidence="5" id="KW-1185">Reference proteome</keyword>
<comment type="similarity">
    <text evidence="1">Belongs to the NAD(P)H dehydrogenase (quinone) family.</text>
</comment>
<organism evidence="4 5">
    <name type="scientific">Sandaracinobacter neustonicus</name>
    <dbReference type="NCBI Taxonomy" id="1715348"/>
    <lineage>
        <taxon>Bacteria</taxon>
        <taxon>Pseudomonadati</taxon>
        <taxon>Pseudomonadota</taxon>
        <taxon>Alphaproteobacteria</taxon>
        <taxon>Sphingomonadales</taxon>
        <taxon>Sphingosinicellaceae</taxon>
        <taxon>Sandaracinobacter</taxon>
    </lineage>
</organism>